<organism evidence="2">
    <name type="scientific">Oryza nivara</name>
    <name type="common">Indian wild rice</name>
    <name type="synonym">Oryza sativa f. spontanea</name>
    <dbReference type="NCBI Taxonomy" id="4536"/>
    <lineage>
        <taxon>Eukaryota</taxon>
        <taxon>Viridiplantae</taxon>
        <taxon>Streptophyta</taxon>
        <taxon>Embryophyta</taxon>
        <taxon>Tracheophyta</taxon>
        <taxon>Spermatophyta</taxon>
        <taxon>Magnoliopsida</taxon>
        <taxon>Liliopsida</taxon>
        <taxon>Poales</taxon>
        <taxon>Poaceae</taxon>
        <taxon>BOP clade</taxon>
        <taxon>Oryzoideae</taxon>
        <taxon>Oryzeae</taxon>
        <taxon>Oryzinae</taxon>
        <taxon>Oryza</taxon>
    </lineage>
</organism>
<accession>A0A0E0ICU6</accession>
<reference evidence="2" key="1">
    <citation type="submission" date="2015-04" db="UniProtKB">
        <authorList>
            <consortium name="EnsemblPlants"/>
        </authorList>
    </citation>
    <scope>IDENTIFICATION</scope>
    <source>
        <strain evidence="2">SL10</strain>
    </source>
</reference>
<dbReference type="HOGENOM" id="CLU_1621658_0_0_1"/>
<dbReference type="Gramene" id="ONIVA08G18520.1">
    <property type="protein sequence ID" value="ONIVA08G18520.1"/>
    <property type="gene ID" value="ONIVA08G18520"/>
</dbReference>
<evidence type="ECO:0000256" key="1">
    <source>
        <dbReference type="SAM" id="MobiDB-lite"/>
    </source>
</evidence>
<dbReference type="Proteomes" id="UP000006591">
    <property type="component" value="Chromosome 8"/>
</dbReference>
<name>A0A0E0ICU6_ORYNI</name>
<evidence type="ECO:0000313" key="3">
    <source>
        <dbReference type="Proteomes" id="UP000006591"/>
    </source>
</evidence>
<proteinExistence type="predicted"/>
<dbReference type="STRING" id="4536.A0A0E0ICU6"/>
<protein>
    <submittedName>
        <fullName evidence="2">Uncharacterized protein</fullName>
    </submittedName>
</protein>
<feature type="region of interest" description="Disordered" evidence="1">
    <location>
        <begin position="1"/>
        <end position="81"/>
    </location>
</feature>
<dbReference type="AlphaFoldDB" id="A0A0E0ICU6"/>
<reference evidence="2" key="2">
    <citation type="submission" date="2018-04" db="EMBL/GenBank/DDBJ databases">
        <title>OnivRS2 (Oryza nivara Reference Sequence Version 2).</title>
        <authorList>
            <person name="Zhang J."/>
            <person name="Kudrna D."/>
            <person name="Lee S."/>
            <person name="Talag J."/>
            <person name="Rajasekar S."/>
            <person name="Welchert J."/>
            <person name="Hsing Y.-I."/>
            <person name="Wing R.A."/>
        </authorList>
    </citation>
    <scope>NUCLEOTIDE SEQUENCE [LARGE SCALE GENOMIC DNA]</scope>
    <source>
        <strain evidence="2">SL10</strain>
    </source>
</reference>
<dbReference type="EnsemblPlants" id="ONIVA08G18520.1">
    <property type="protein sequence ID" value="ONIVA08G18520.1"/>
    <property type="gene ID" value="ONIVA08G18520"/>
</dbReference>
<evidence type="ECO:0000313" key="2">
    <source>
        <dbReference type="EnsemblPlants" id="ONIVA08G18520.1"/>
    </source>
</evidence>
<sequence length="164" mass="16946">MGRPDPSSVTAGRPDPSPATAGRPDPSPATAGRPDPSPATAGRPDSSPVTAGRPDSSLATAGMTAASLGQGSDDDGGDSGGGRWIKPTLLIKTHMGVALCGLHTAGDICMRKKKGRWKESGLCPTLSSGIFGSFKFRERNSVAKNPDKLATKTTYVYVIICFMK</sequence>
<keyword evidence="3" id="KW-1185">Reference proteome</keyword>